<dbReference type="EMBL" id="JBHUKU010000028">
    <property type="protein sequence ID" value="MFD2465015.1"/>
    <property type="molecule type" value="Genomic_DNA"/>
</dbReference>
<proteinExistence type="predicted"/>
<sequence>MGQISASVELPATPDKVWAEFSNPNNFEKWLTIHTKWKGEVPAAFSKGAQASEVVTMLGMPNTITWTVDEFEAPVKLVISGTGMAGVKVSFRLSVEAAGTGSKAAIDAEFSGQMIVGALGKAVEKDGKKNLDESLEKFKALVGA</sequence>
<organism evidence="1 2">
    <name type="scientific">Amycolatopsis samaneae</name>
    <dbReference type="NCBI Taxonomy" id="664691"/>
    <lineage>
        <taxon>Bacteria</taxon>
        <taxon>Bacillati</taxon>
        <taxon>Actinomycetota</taxon>
        <taxon>Actinomycetes</taxon>
        <taxon>Pseudonocardiales</taxon>
        <taxon>Pseudonocardiaceae</taxon>
        <taxon>Amycolatopsis</taxon>
    </lineage>
</organism>
<protein>
    <submittedName>
        <fullName evidence="1">SRPBCC family protein</fullName>
    </submittedName>
</protein>
<dbReference type="Proteomes" id="UP001597419">
    <property type="component" value="Unassembled WGS sequence"/>
</dbReference>
<dbReference type="RefSeq" id="WP_345399210.1">
    <property type="nucleotide sequence ID" value="NZ_BAABHG010000010.1"/>
</dbReference>
<name>A0ABW5GVP5_9PSEU</name>
<dbReference type="SUPFAM" id="SSF55961">
    <property type="entry name" value="Bet v1-like"/>
    <property type="match status" value="1"/>
</dbReference>
<evidence type="ECO:0000313" key="1">
    <source>
        <dbReference type="EMBL" id="MFD2465015.1"/>
    </source>
</evidence>
<comment type="caution">
    <text evidence="1">The sequence shown here is derived from an EMBL/GenBank/DDBJ whole genome shotgun (WGS) entry which is preliminary data.</text>
</comment>
<dbReference type="Gene3D" id="3.30.530.20">
    <property type="match status" value="1"/>
</dbReference>
<dbReference type="InterPro" id="IPR023393">
    <property type="entry name" value="START-like_dom_sf"/>
</dbReference>
<reference evidence="2" key="1">
    <citation type="journal article" date="2019" name="Int. J. Syst. Evol. Microbiol.">
        <title>The Global Catalogue of Microorganisms (GCM) 10K type strain sequencing project: providing services to taxonomists for standard genome sequencing and annotation.</title>
        <authorList>
            <consortium name="The Broad Institute Genomics Platform"/>
            <consortium name="The Broad Institute Genome Sequencing Center for Infectious Disease"/>
            <person name="Wu L."/>
            <person name="Ma J."/>
        </authorList>
    </citation>
    <scope>NUCLEOTIDE SEQUENCE [LARGE SCALE GENOMIC DNA]</scope>
    <source>
        <strain evidence="2">CGMCC 4.7643</strain>
    </source>
</reference>
<dbReference type="Pfam" id="PF10604">
    <property type="entry name" value="Polyketide_cyc2"/>
    <property type="match status" value="1"/>
</dbReference>
<dbReference type="InterPro" id="IPR019587">
    <property type="entry name" value="Polyketide_cyclase/dehydratase"/>
</dbReference>
<dbReference type="CDD" id="cd07812">
    <property type="entry name" value="SRPBCC"/>
    <property type="match status" value="1"/>
</dbReference>
<evidence type="ECO:0000313" key="2">
    <source>
        <dbReference type="Proteomes" id="UP001597419"/>
    </source>
</evidence>
<keyword evidence="2" id="KW-1185">Reference proteome</keyword>
<gene>
    <name evidence="1" type="ORF">ACFSYJ_40800</name>
</gene>
<accession>A0ABW5GVP5</accession>